<protein>
    <submittedName>
        <fullName evidence="1">Uncharacterized protein DUF4192</fullName>
    </submittedName>
</protein>
<evidence type="ECO:0000313" key="2">
    <source>
        <dbReference type="Proteomes" id="UP000280501"/>
    </source>
</evidence>
<name>A0A3N4YND3_9MICO</name>
<dbReference type="Pfam" id="PF13830">
    <property type="entry name" value="DUF4192"/>
    <property type="match status" value="2"/>
</dbReference>
<proteinExistence type="predicted"/>
<accession>A0A3N4YND3</accession>
<dbReference type="InterPro" id="IPR025447">
    <property type="entry name" value="DUF4192"/>
</dbReference>
<comment type="caution">
    <text evidence="1">The sequence shown here is derived from an EMBL/GenBank/DDBJ whole genome shotgun (WGS) entry which is preliminary data.</text>
</comment>
<gene>
    <name evidence="1" type="ORF">EDD34_1461</name>
</gene>
<dbReference type="Proteomes" id="UP000280501">
    <property type="component" value="Unassembled WGS sequence"/>
</dbReference>
<reference evidence="1 2" key="1">
    <citation type="submission" date="2018-11" db="EMBL/GenBank/DDBJ databases">
        <title>Sequencing the genomes of 1000 actinobacteria strains.</title>
        <authorList>
            <person name="Klenk H.-P."/>
        </authorList>
    </citation>
    <scope>NUCLEOTIDE SEQUENCE [LARGE SCALE GENOMIC DNA]</scope>
    <source>
        <strain evidence="1 2">DSM 15700</strain>
    </source>
</reference>
<organism evidence="1 2">
    <name type="scientific">Myceligenerans xiligouense</name>
    <dbReference type="NCBI Taxonomy" id="253184"/>
    <lineage>
        <taxon>Bacteria</taxon>
        <taxon>Bacillati</taxon>
        <taxon>Actinomycetota</taxon>
        <taxon>Actinomycetes</taxon>
        <taxon>Micrococcales</taxon>
        <taxon>Promicromonosporaceae</taxon>
        <taxon>Myceligenerans</taxon>
    </lineage>
</organism>
<sequence>MVAMNTNAITVRVRGPQDLIAFVPFRLGYQPSESVVVVSVRGRRQTVGLVARLDLAAFDGRCTDGRPAAEAAAESLARVATRDGADRVVVVGYTGAALPAAGDAGARVRRAMEVTAARIEAHLPGTESWIVTPGGYRALDCTDPLCCPAEGRPVEDIVHSRIAATMVLAGRSVAPSRADRLRIARASPEARRSAGRAAGRWVNARATAPGWVERSLEEWRVAVRRTGAAEPGEIVELEPAMLGRLAAAMEDRWVRDALLLWITANEETTDDDAVLRTAQRRVDTETDAAAARAMARIVDPAGATRPDDERVGAAVRVLEAVVAHVPRARQPAPLTLLGLVAWWGGDGAMASGRLDAALAIDGEYSLAGLVTTALDAGLPPGWVRRETAELLREQAQEQALEPTS</sequence>
<dbReference type="AlphaFoldDB" id="A0A3N4YND3"/>
<dbReference type="OrthoDB" id="4954868at2"/>
<keyword evidence="2" id="KW-1185">Reference proteome</keyword>
<dbReference type="EMBL" id="RKQZ01000001">
    <property type="protein sequence ID" value="RPF20854.1"/>
    <property type="molecule type" value="Genomic_DNA"/>
</dbReference>
<evidence type="ECO:0000313" key="1">
    <source>
        <dbReference type="EMBL" id="RPF20854.1"/>
    </source>
</evidence>